<feature type="domain" description="HTH tetR-type" evidence="6">
    <location>
        <begin position="8"/>
        <end position="68"/>
    </location>
</feature>
<dbReference type="PROSITE" id="PS50977">
    <property type="entry name" value="HTH_TETR_2"/>
    <property type="match status" value="1"/>
</dbReference>
<protein>
    <submittedName>
        <fullName evidence="7">AcrR family transcriptional regulator</fullName>
    </submittedName>
</protein>
<name>A0A9Q5CVX2_CLOBE</name>
<dbReference type="Proteomes" id="UP000821656">
    <property type="component" value="Unassembled WGS sequence"/>
</dbReference>
<reference evidence="7" key="1">
    <citation type="submission" date="2020-05" db="EMBL/GenBank/DDBJ databases">
        <title>Genomic insights into acetone-butanol-ethanol (ABE) fermentation by sequencing solventogenic clostridia strains.</title>
        <authorList>
            <person name="Brown S."/>
        </authorList>
    </citation>
    <scope>NUCLEOTIDE SEQUENCE</scope>
    <source>
        <strain evidence="7">DJ126</strain>
    </source>
</reference>
<accession>A0A9Q5CVX2</accession>
<dbReference type="SUPFAM" id="SSF48498">
    <property type="entry name" value="Tetracyclin repressor-like, C-terminal domain"/>
    <property type="match status" value="1"/>
</dbReference>
<dbReference type="AlphaFoldDB" id="A0A9Q5CVX2"/>
<dbReference type="Pfam" id="PF00440">
    <property type="entry name" value="TetR_N"/>
    <property type="match status" value="1"/>
</dbReference>
<keyword evidence="1" id="KW-0678">Repressor</keyword>
<feature type="DNA-binding region" description="H-T-H motif" evidence="5">
    <location>
        <begin position="31"/>
        <end position="50"/>
    </location>
</feature>
<evidence type="ECO:0000259" key="6">
    <source>
        <dbReference type="PROSITE" id="PS50977"/>
    </source>
</evidence>
<keyword evidence="3 5" id="KW-0238">DNA-binding</keyword>
<dbReference type="RefSeq" id="WP_077307264.1">
    <property type="nucleotide sequence ID" value="NZ_CP016090.1"/>
</dbReference>
<comment type="caution">
    <text evidence="7">The sequence shown here is derived from an EMBL/GenBank/DDBJ whole genome shotgun (WGS) entry which is preliminary data.</text>
</comment>
<proteinExistence type="predicted"/>
<dbReference type="SUPFAM" id="SSF46689">
    <property type="entry name" value="Homeodomain-like"/>
    <property type="match status" value="1"/>
</dbReference>
<dbReference type="InterPro" id="IPR001647">
    <property type="entry name" value="HTH_TetR"/>
</dbReference>
<dbReference type="InterPro" id="IPR036271">
    <property type="entry name" value="Tet_transcr_reg_TetR-rel_C_sf"/>
</dbReference>
<evidence type="ECO:0000256" key="3">
    <source>
        <dbReference type="ARBA" id="ARBA00023125"/>
    </source>
</evidence>
<evidence type="ECO:0000256" key="1">
    <source>
        <dbReference type="ARBA" id="ARBA00022491"/>
    </source>
</evidence>
<evidence type="ECO:0000313" key="8">
    <source>
        <dbReference type="Proteomes" id="UP000821656"/>
    </source>
</evidence>
<evidence type="ECO:0000256" key="5">
    <source>
        <dbReference type="PROSITE-ProRule" id="PRU00335"/>
    </source>
</evidence>
<evidence type="ECO:0000256" key="4">
    <source>
        <dbReference type="ARBA" id="ARBA00023163"/>
    </source>
</evidence>
<dbReference type="Pfam" id="PF13977">
    <property type="entry name" value="TetR_C_6"/>
    <property type="match status" value="1"/>
</dbReference>
<evidence type="ECO:0000256" key="2">
    <source>
        <dbReference type="ARBA" id="ARBA00023015"/>
    </source>
</evidence>
<gene>
    <name evidence="7" type="ORF">DFH45_004387</name>
</gene>
<dbReference type="EMBL" id="JABSXK010000001">
    <property type="protein sequence ID" value="NRV11424.1"/>
    <property type="molecule type" value="Genomic_DNA"/>
</dbReference>
<keyword evidence="4" id="KW-0804">Transcription</keyword>
<sequence>MPKIVDHENQKEIIAGAAWRVIQKNGIEGATVRKIAQESGLSPSALRHYFNSQAQLLEFAMKLVVEHVEQRFLNMNIMVDRITLACAKEILLNLMPMDEERILEMEVWLSLSVKALNEPALKKISNDTYNLIFKAILNMLKQLSEVHLIKPNLNLELEAQRLHVLIDGLSLHRINCPDKITIEKVDLILEEYLNELSNI</sequence>
<evidence type="ECO:0000313" key="7">
    <source>
        <dbReference type="EMBL" id="NRV11424.1"/>
    </source>
</evidence>
<dbReference type="InterPro" id="IPR009057">
    <property type="entry name" value="Homeodomain-like_sf"/>
</dbReference>
<dbReference type="GO" id="GO:0003677">
    <property type="term" value="F:DNA binding"/>
    <property type="evidence" value="ECO:0007669"/>
    <property type="project" value="UniProtKB-UniRule"/>
</dbReference>
<dbReference type="Gene3D" id="1.10.357.10">
    <property type="entry name" value="Tetracycline Repressor, domain 2"/>
    <property type="match status" value="1"/>
</dbReference>
<organism evidence="7 8">
    <name type="scientific">Clostridium beijerinckii</name>
    <name type="common">Clostridium MP</name>
    <dbReference type="NCBI Taxonomy" id="1520"/>
    <lineage>
        <taxon>Bacteria</taxon>
        <taxon>Bacillati</taxon>
        <taxon>Bacillota</taxon>
        <taxon>Clostridia</taxon>
        <taxon>Eubacteriales</taxon>
        <taxon>Clostridiaceae</taxon>
        <taxon>Clostridium</taxon>
    </lineage>
</organism>
<dbReference type="InterPro" id="IPR039538">
    <property type="entry name" value="BetI_C"/>
</dbReference>
<keyword evidence="2" id="KW-0805">Transcription regulation</keyword>